<proteinExistence type="predicted"/>
<dbReference type="InterPro" id="IPR013106">
    <property type="entry name" value="Ig_V-set"/>
</dbReference>
<dbReference type="GO" id="GO:0002250">
    <property type="term" value="P:adaptive immune response"/>
    <property type="evidence" value="ECO:0007669"/>
    <property type="project" value="InterPro"/>
</dbReference>
<dbReference type="PROSITE" id="PS50835">
    <property type="entry name" value="IG_LIKE"/>
    <property type="match status" value="1"/>
</dbReference>
<dbReference type="Proteomes" id="UP000261600">
    <property type="component" value="Unplaced"/>
</dbReference>
<dbReference type="InterPro" id="IPR013783">
    <property type="entry name" value="Ig-like_fold"/>
</dbReference>
<dbReference type="InterPro" id="IPR007110">
    <property type="entry name" value="Ig-like_dom"/>
</dbReference>
<evidence type="ECO:0000313" key="2">
    <source>
        <dbReference type="Ensembl" id="ENSMALP00000030297.1"/>
    </source>
</evidence>
<feature type="domain" description="Ig-like" evidence="1">
    <location>
        <begin position="13"/>
        <end position="93"/>
    </location>
</feature>
<dbReference type="Pfam" id="PF07686">
    <property type="entry name" value="V-set"/>
    <property type="match status" value="1"/>
</dbReference>
<dbReference type="PANTHER" id="PTHR15343:SF1">
    <property type="entry name" value="CD7 ANTIGEN-LIKE"/>
    <property type="match status" value="1"/>
</dbReference>
<dbReference type="GO" id="GO:0016020">
    <property type="term" value="C:membrane"/>
    <property type="evidence" value="ECO:0007669"/>
    <property type="project" value="InterPro"/>
</dbReference>
<evidence type="ECO:0000313" key="3">
    <source>
        <dbReference type="Proteomes" id="UP000261600"/>
    </source>
</evidence>
<sequence>MVCSHVQFLERHEGESVVLPCMIEHRNTSPFGVYLKRSWLHPSEVLFMYTKSEFSVTNVEDKIRTSVTGDPSSHSLNVTISQLRISDTDRYYCEFVVNNPSSEDERIPGKTEFFVLVTEIKSVFNLLAPFTDLFSSCLNDCQSKARHRVSSRPQPPVYEEMTGLQSVGRKLSPCHLEEMESSEYRNCFVKKSSENYYESPSGALCPRSASQK</sequence>
<reference evidence="2" key="1">
    <citation type="submission" date="2025-08" db="UniProtKB">
        <authorList>
            <consortium name="Ensembl"/>
        </authorList>
    </citation>
    <scope>IDENTIFICATION</scope>
</reference>
<dbReference type="InterPro" id="IPR039090">
    <property type="entry name" value="CD7"/>
</dbReference>
<accession>A0A3Q3RAH9</accession>
<dbReference type="InterPro" id="IPR003599">
    <property type="entry name" value="Ig_sub"/>
</dbReference>
<dbReference type="SUPFAM" id="SSF48726">
    <property type="entry name" value="Immunoglobulin"/>
    <property type="match status" value="1"/>
</dbReference>
<dbReference type="GO" id="GO:0038023">
    <property type="term" value="F:signaling receptor activity"/>
    <property type="evidence" value="ECO:0007669"/>
    <property type="project" value="InterPro"/>
</dbReference>
<dbReference type="SMART" id="SM00406">
    <property type="entry name" value="IGv"/>
    <property type="match status" value="1"/>
</dbReference>
<keyword evidence="3" id="KW-1185">Reference proteome</keyword>
<reference evidence="2" key="2">
    <citation type="submission" date="2025-09" db="UniProtKB">
        <authorList>
            <consortium name="Ensembl"/>
        </authorList>
    </citation>
    <scope>IDENTIFICATION</scope>
</reference>
<dbReference type="AlphaFoldDB" id="A0A3Q3RAH9"/>
<protein>
    <recommendedName>
        <fullName evidence="1">Ig-like domain-containing protein</fullName>
    </recommendedName>
</protein>
<evidence type="ECO:0000259" key="1">
    <source>
        <dbReference type="PROSITE" id="PS50835"/>
    </source>
</evidence>
<dbReference type="Gene3D" id="2.60.40.10">
    <property type="entry name" value="Immunoglobulins"/>
    <property type="match status" value="1"/>
</dbReference>
<dbReference type="InterPro" id="IPR036179">
    <property type="entry name" value="Ig-like_dom_sf"/>
</dbReference>
<dbReference type="PANTHER" id="PTHR15343">
    <property type="entry name" value="CD7"/>
    <property type="match status" value="1"/>
</dbReference>
<name>A0A3Q3RAH9_MONAL</name>
<organism evidence="2 3">
    <name type="scientific">Monopterus albus</name>
    <name type="common">Swamp eel</name>
    <dbReference type="NCBI Taxonomy" id="43700"/>
    <lineage>
        <taxon>Eukaryota</taxon>
        <taxon>Metazoa</taxon>
        <taxon>Chordata</taxon>
        <taxon>Craniata</taxon>
        <taxon>Vertebrata</taxon>
        <taxon>Euteleostomi</taxon>
        <taxon>Actinopterygii</taxon>
        <taxon>Neopterygii</taxon>
        <taxon>Teleostei</taxon>
        <taxon>Neoteleostei</taxon>
        <taxon>Acanthomorphata</taxon>
        <taxon>Anabantaria</taxon>
        <taxon>Synbranchiformes</taxon>
        <taxon>Synbranchidae</taxon>
        <taxon>Monopterus</taxon>
    </lineage>
</organism>
<dbReference type="Ensembl" id="ENSMALT00000030833.1">
    <property type="protein sequence ID" value="ENSMALP00000030297.1"/>
    <property type="gene ID" value="ENSMALG00000020952.1"/>
</dbReference>
<dbReference type="SMART" id="SM00409">
    <property type="entry name" value="IG"/>
    <property type="match status" value="1"/>
</dbReference>